<sequence length="285" mass="30411">MLRIVSLHASLAGYRLVADWAARHGHELALVVTPSADDAIRRYGGDQTPLALQLPGLGQPCLPTDRLLETAAPAVAALQPDLVISATYPRLIPAEITGTPAYGAVNLHPSALPRGRGPNPQRLIYAGDPTAGATLHRTAASFDTGAILSRREVPLPDPLTARVLRDLWARLLGEVLEEGVGRLLAGDPGVPQDETLATTAPHFTQDERWLDLTEPTVTLQRRTAALNLAAPSALARIGDQDVMVLGIEAVDGPRYDVKPGALIHWEAEEMVLVQSGTGPIRLHIC</sequence>
<evidence type="ECO:0000313" key="3">
    <source>
        <dbReference type="EMBL" id="TCO35935.1"/>
    </source>
</evidence>
<proteinExistence type="predicted"/>
<dbReference type="GO" id="GO:0004479">
    <property type="term" value="F:methionyl-tRNA formyltransferase activity"/>
    <property type="evidence" value="ECO:0007669"/>
    <property type="project" value="TreeGrafter"/>
</dbReference>
<dbReference type="Pfam" id="PF00551">
    <property type="entry name" value="Formyl_trans_N"/>
    <property type="match status" value="1"/>
</dbReference>
<dbReference type="EMBL" id="SLWN01000001">
    <property type="protein sequence ID" value="TCO35935.1"/>
    <property type="molecule type" value="Genomic_DNA"/>
</dbReference>
<keyword evidence="4" id="KW-1185">Reference proteome</keyword>
<evidence type="ECO:0000313" key="4">
    <source>
        <dbReference type="Proteomes" id="UP000294508"/>
    </source>
</evidence>
<dbReference type="InterPro" id="IPR005793">
    <property type="entry name" value="Formyl_trans_C"/>
</dbReference>
<dbReference type="Gene3D" id="3.40.50.12230">
    <property type="match status" value="1"/>
</dbReference>
<dbReference type="Proteomes" id="UP000294508">
    <property type="component" value="Unassembled WGS sequence"/>
</dbReference>
<dbReference type="InterPro" id="IPR002376">
    <property type="entry name" value="Formyl_transf_N"/>
</dbReference>
<name>A0A4R2I0Q1_9ACTN</name>
<dbReference type="RefSeq" id="WP_132207554.1">
    <property type="nucleotide sequence ID" value="NZ_SLWN01000001.1"/>
</dbReference>
<evidence type="ECO:0000259" key="1">
    <source>
        <dbReference type="Pfam" id="PF00551"/>
    </source>
</evidence>
<gene>
    <name evidence="3" type="ORF">EV652_101822</name>
</gene>
<feature type="domain" description="Formyl transferase C-terminal" evidence="2">
    <location>
        <begin position="204"/>
        <end position="282"/>
    </location>
</feature>
<keyword evidence="3" id="KW-0808">Transferase</keyword>
<dbReference type="InterPro" id="IPR011034">
    <property type="entry name" value="Formyl_transferase-like_C_sf"/>
</dbReference>
<dbReference type="SUPFAM" id="SSF53328">
    <property type="entry name" value="Formyltransferase"/>
    <property type="match status" value="1"/>
</dbReference>
<dbReference type="OrthoDB" id="9802815at2"/>
<dbReference type="SUPFAM" id="SSF50486">
    <property type="entry name" value="FMT C-terminal domain-like"/>
    <property type="match status" value="1"/>
</dbReference>
<comment type="caution">
    <text evidence="3">The sequence shown here is derived from an EMBL/GenBank/DDBJ whole genome shotgun (WGS) entry which is preliminary data.</text>
</comment>
<dbReference type="PANTHER" id="PTHR11138:SF5">
    <property type="entry name" value="METHIONYL-TRNA FORMYLTRANSFERASE, MITOCHONDRIAL"/>
    <property type="match status" value="1"/>
</dbReference>
<reference evidence="3 4" key="1">
    <citation type="journal article" date="2015" name="Stand. Genomic Sci.">
        <title>Genomic Encyclopedia of Bacterial and Archaeal Type Strains, Phase III: the genomes of soil and plant-associated and newly described type strains.</title>
        <authorList>
            <person name="Whitman W.B."/>
            <person name="Woyke T."/>
            <person name="Klenk H.P."/>
            <person name="Zhou Y."/>
            <person name="Lilburn T.G."/>
            <person name="Beck B.J."/>
            <person name="De Vos P."/>
            <person name="Vandamme P."/>
            <person name="Eisen J.A."/>
            <person name="Garrity G."/>
            <person name="Hugenholtz P."/>
            <person name="Kyrpides N.C."/>
        </authorList>
    </citation>
    <scope>NUCLEOTIDE SEQUENCE [LARGE SCALE GENOMIC DNA]</scope>
    <source>
        <strain evidence="3 4">VKM Ac-2572</strain>
    </source>
</reference>
<organism evidence="3 4">
    <name type="scientific">Kribbella steppae</name>
    <dbReference type="NCBI Taxonomy" id="2512223"/>
    <lineage>
        <taxon>Bacteria</taxon>
        <taxon>Bacillati</taxon>
        <taxon>Actinomycetota</taxon>
        <taxon>Actinomycetes</taxon>
        <taxon>Propionibacteriales</taxon>
        <taxon>Kribbellaceae</taxon>
        <taxon>Kribbella</taxon>
    </lineage>
</organism>
<dbReference type="Pfam" id="PF02911">
    <property type="entry name" value="Formyl_trans_C"/>
    <property type="match status" value="1"/>
</dbReference>
<accession>A0A4R2I0Q1</accession>
<feature type="domain" description="Formyl transferase N-terminal" evidence="1">
    <location>
        <begin position="69"/>
        <end position="159"/>
    </location>
</feature>
<protein>
    <submittedName>
        <fullName evidence="3">Methionyl-tRNA formyltransferase</fullName>
    </submittedName>
</protein>
<dbReference type="PANTHER" id="PTHR11138">
    <property type="entry name" value="METHIONYL-TRNA FORMYLTRANSFERASE"/>
    <property type="match status" value="1"/>
</dbReference>
<dbReference type="InterPro" id="IPR036477">
    <property type="entry name" value="Formyl_transf_N_sf"/>
</dbReference>
<evidence type="ECO:0000259" key="2">
    <source>
        <dbReference type="Pfam" id="PF02911"/>
    </source>
</evidence>
<dbReference type="AlphaFoldDB" id="A0A4R2I0Q1"/>